<sequence>MPIYRTAENAKDPKIVTRWYQSDYKEVSNAVLSVTKQFGFNLLHQDDQFGEFILEKKQATLDVKIISMNRRETAVDFTLNVANIFDFGRSKTMIFEMYQRLGKMLTEKKR</sequence>
<dbReference type="Proteomes" id="UP000032737">
    <property type="component" value="Chromosome"/>
</dbReference>
<keyword evidence="2" id="KW-1185">Reference proteome</keyword>
<dbReference type="EMBL" id="FO681348">
    <property type="protein sequence ID" value="CCV65664.1"/>
    <property type="molecule type" value="Genomic_DNA"/>
</dbReference>
<organism evidence="1 2">
    <name type="scientific">Acholeplasma brassicae</name>
    <dbReference type="NCBI Taxonomy" id="61635"/>
    <lineage>
        <taxon>Bacteria</taxon>
        <taxon>Bacillati</taxon>
        <taxon>Mycoplasmatota</taxon>
        <taxon>Mollicutes</taxon>
        <taxon>Acholeplasmatales</taxon>
        <taxon>Acholeplasmataceae</taxon>
        <taxon>Acholeplasma</taxon>
    </lineage>
</organism>
<dbReference type="AlphaFoldDB" id="U4KSW8"/>
<name>U4KSW8_9MOLU</name>
<evidence type="ECO:0000313" key="1">
    <source>
        <dbReference type="EMBL" id="CCV65664.1"/>
    </source>
</evidence>
<gene>
    <name evidence="1" type="ORF">BN85306430</name>
</gene>
<dbReference type="STRING" id="61635.BN85306430"/>
<accession>U4KSW8</accession>
<reference evidence="1 2" key="1">
    <citation type="journal article" date="2013" name="J. Mol. Microbiol. Biotechnol.">
        <title>Analysis of the Complete Genomes of Acholeplasma brassicae , A. palmae and A. laidlawii and Their Comparison to the Obligate Parasites from ' Candidatus Phytoplasma'.</title>
        <authorList>
            <person name="Kube M."/>
            <person name="Siewert C."/>
            <person name="Migdoll A.M."/>
            <person name="Duduk B."/>
            <person name="Holz S."/>
            <person name="Rabus R."/>
            <person name="Seemuller E."/>
            <person name="Mitrovic J."/>
            <person name="Muller I."/>
            <person name="Buttner C."/>
            <person name="Reinhardt R."/>
        </authorList>
    </citation>
    <scope>NUCLEOTIDE SEQUENCE [LARGE SCALE GENOMIC DNA]</scope>
    <source>
        <strain evidence="2">0502</strain>
    </source>
</reference>
<protein>
    <submittedName>
        <fullName evidence="1">Uncharacterized protein</fullName>
    </submittedName>
</protein>
<dbReference type="KEGG" id="abra:BN85306430"/>
<dbReference type="HOGENOM" id="CLU_2165423_0_0_14"/>
<dbReference type="RefSeq" id="WP_030004524.1">
    <property type="nucleotide sequence ID" value="NC_022549.1"/>
</dbReference>
<evidence type="ECO:0000313" key="2">
    <source>
        <dbReference type="Proteomes" id="UP000032737"/>
    </source>
</evidence>
<proteinExistence type="predicted"/>